<dbReference type="AlphaFoldDB" id="A0A512PE11"/>
<dbReference type="InterPro" id="IPR049049">
    <property type="entry name" value="Beta-AFase-like_GH127_C"/>
</dbReference>
<dbReference type="Pfam" id="PF20737">
    <property type="entry name" value="Glyco_hydro127C"/>
    <property type="match status" value="1"/>
</dbReference>
<evidence type="ECO:0000313" key="4">
    <source>
        <dbReference type="EMBL" id="GEP69444.1"/>
    </source>
</evidence>
<name>A0A512PE11_9CELL</name>
<dbReference type="EMBL" id="BKAL01000007">
    <property type="protein sequence ID" value="GEP69444.1"/>
    <property type="molecule type" value="Genomic_DNA"/>
</dbReference>
<comment type="caution">
    <text evidence="4">The sequence shown here is derived from an EMBL/GenBank/DDBJ whole genome shotgun (WGS) entry which is preliminary data.</text>
</comment>
<accession>A0A512PE11</accession>
<protein>
    <recommendedName>
        <fullName evidence="6">Glycoside hydrolase family 127 protein</fullName>
    </recommendedName>
</protein>
<dbReference type="GO" id="GO:0005975">
    <property type="term" value="P:carbohydrate metabolic process"/>
    <property type="evidence" value="ECO:0007669"/>
    <property type="project" value="InterPro"/>
</dbReference>
<dbReference type="Pfam" id="PF07944">
    <property type="entry name" value="Beta-AFase-like_GH127_cat"/>
    <property type="match status" value="1"/>
</dbReference>
<evidence type="ECO:0000259" key="2">
    <source>
        <dbReference type="Pfam" id="PF20736"/>
    </source>
</evidence>
<dbReference type="PANTHER" id="PTHR43465">
    <property type="entry name" value="DUF1680 DOMAIN PROTEIN (AFU_ORTHOLOGUE AFUA_1G08910)"/>
    <property type="match status" value="1"/>
</dbReference>
<organism evidence="4 5">
    <name type="scientific">Cellulomonas soli</name>
    <dbReference type="NCBI Taxonomy" id="931535"/>
    <lineage>
        <taxon>Bacteria</taxon>
        <taxon>Bacillati</taxon>
        <taxon>Actinomycetota</taxon>
        <taxon>Actinomycetes</taxon>
        <taxon>Micrococcales</taxon>
        <taxon>Cellulomonadaceae</taxon>
        <taxon>Cellulomonas</taxon>
    </lineage>
</organism>
<dbReference type="InterPro" id="IPR012878">
    <property type="entry name" value="Beta-AFase-like_GH127_cat"/>
</dbReference>
<dbReference type="SUPFAM" id="SSF48208">
    <property type="entry name" value="Six-hairpin glycosidases"/>
    <property type="match status" value="1"/>
</dbReference>
<dbReference type="PANTHER" id="PTHR43465:SF2">
    <property type="entry name" value="DUF1680 DOMAIN PROTEIN (AFU_ORTHOLOGUE AFUA_1G08910)"/>
    <property type="match status" value="1"/>
</dbReference>
<dbReference type="InterPro" id="IPR008928">
    <property type="entry name" value="6-hairpin_glycosidase_sf"/>
</dbReference>
<keyword evidence="5" id="KW-1185">Reference proteome</keyword>
<sequence length="628" mass="68401">MDRQIVAPVQPARGALRPLGLDEVQITGGFWAGRQQVNGTVSIQHCDHWETRVGWIDNFRRAAAGTLPEGRTGREFSDSDVYKMVEAMAWEVGRTGDPVLEARIGELTALIGTVQEPDGYLNTRFGRPGQGARYSDLAWGHELYCYGHLLQAAVARLRTGHDDELVAIARRAADHVCEAFGPDGIAGVCGHAEIEVALVELARATGERRYLDQAALFVERRGHGTLPDIEFGREYYQDDVPVREATVLRGHSVRALYLAAGAIDLAVDTHDDALLAAVEQQVRTTLARRTYLTGGMGSHHQDEAFGDDYELPPDRAYCETCAGVGSVMVAWRLLLASGDTAWGDVVERALFNVVAVSPAQDGRSFFYTNPLHKRVPGEPAAPDEVSQRALARLRAPWFEVSCCPTNVARTVAQLAAYLATVSDDGVQLHQYAPARIVTRLGDGSDVGLEVRTRYPDEGTVTVRVTRTPAHAWELALRVPAWARGATVDGEAVDGPVARVRRVFAVGDEVTLRLPVRPRLTVPDDRVDAVRGCVAVEKGPVVLCVESTDLPDGLQVDEIRLDLTLPVVDDPQGAVAKGLRVQQTDDAWPYRDASGPLAATGEPFAMRLVPYHSWANRGPSTMRVWIPAG</sequence>
<feature type="domain" description="Non-reducing end beta-L-arabinofuranosidase-like GH127 catalytic" evidence="1">
    <location>
        <begin position="23"/>
        <end position="415"/>
    </location>
</feature>
<gene>
    <name evidence="4" type="ORF">CSO01_21590</name>
</gene>
<reference evidence="4 5" key="1">
    <citation type="submission" date="2019-07" db="EMBL/GenBank/DDBJ databases">
        <title>Whole genome shotgun sequence of Cellulomonas soli NBRC 109434.</title>
        <authorList>
            <person name="Hosoyama A."/>
            <person name="Uohara A."/>
            <person name="Ohji S."/>
            <person name="Ichikawa N."/>
        </authorList>
    </citation>
    <scope>NUCLEOTIDE SEQUENCE [LARGE SCALE GENOMIC DNA]</scope>
    <source>
        <strain evidence="4 5">NBRC 109434</strain>
    </source>
</reference>
<feature type="domain" description="Non-reducing end beta-L-arabinofuranosidase-like GH127 middle" evidence="2">
    <location>
        <begin position="426"/>
        <end position="514"/>
    </location>
</feature>
<dbReference type="InterPro" id="IPR049174">
    <property type="entry name" value="Beta-AFase-like"/>
</dbReference>
<proteinExistence type="predicted"/>
<dbReference type="RefSeq" id="WP_223203601.1">
    <property type="nucleotide sequence ID" value="NZ_BAABBJ010000007.1"/>
</dbReference>
<evidence type="ECO:0000313" key="5">
    <source>
        <dbReference type="Proteomes" id="UP000321798"/>
    </source>
</evidence>
<evidence type="ECO:0000259" key="3">
    <source>
        <dbReference type="Pfam" id="PF20737"/>
    </source>
</evidence>
<feature type="domain" description="Non-reducing end beta-L-arabinofuranosidase-like GH127 C-terminal" evidence="3">
    <location>
        <begin position="518"/>
        <end position="626"/>
    </location>
</feature>
<evidence type="ECO:0000259" key="1">
    <source>
        <dbReference type="Pfam" id="PF07944"/>
    </source>
</evidence>
<dbReference type="Proteomes" id="UP000321798">
    <property type="component" value="Unassembled WGS sequence"/>
</dbReference>
<dbReference type="InterPro" id="IPR049046">
    <property type="entry name" value="Beta-AFase-like_GH127_middle"/>
</dbReference>
<dbReference type="Pfam" id="PF20736">
    <property type="entry name" value="Glyco_hydro127M"/>
    <property type="match status" value="1"/>
</dbReference>
<evidence type="ECO:0008006" key="6">
    <source>
        <dbReference type="Google" id="ProtNLM"/>
    </source>
</evidence>